<dbReference type="EMBL" id="CM026430">
    <property type="protein sequence ID" value="KAG0561382.1"/>
    <property type="molecule type" value="Genomic_DNA"/>
</dbReference>
<sequence>MDVEEWVMGHETAQSMLRRIGPLTIAVAPLVPALQRIVNLHGRHVLEVAGASGSAKSEFLLQAAVKCVLPKQGFGGWEGSVVWFDLDGHFDVLRLERLLQAHIHDYEATRQRHEEEGGEHEDEMEDGEEVLKACMERVYYTRCYSSLEFLSALKSSRNQLLRAQSYGKAVRILVVDSIAAFYWLDRAAPSNGGGSSGKLGLSLQGVMQAVVRELKELRNLSHPTGLLVMVSKCNIYSSNFTDGNDRFGGIQKENAEEDSTHEKDFKRLGQQQREFMPAVWQEFVTHRLLLKSQVADNNETLFTAEWLRPALLTIDEFTVHDGGFRLTTR</sequence>
<dbReference type="Proteomes" id="UP000822688">
    <property type="component" value="Chromosome 9"/>
</dbReference>
<dbReference type="PROSITE" id="PS50162">
    <property type="entry name" value="RECA_2"/>
    <property type="match status" value="1"/>
</dbReference>
<protein>
    <recommendedName>
        <fullName evidence="1">RecA family profile 1 domain-containing protein</fullName>
    </recommendedName>
</protein>
<name>A0A8T0GWT8_CERPU</name>
<accession>A0A8T0GWT8</accession>
<feature type="domain" description="RecA family profile 1" evidence="1">
    <location>
        <begin position="19"/>
        <end position="235"/>
    </location>
</feature>
<dbReference type="PANTHER" id="PTHR46644">
    <property type="entry name" value="DNA REPAIR PROTEIN XRCC2"/>
    <property type="match status" value="1"/>
</dbReference>
<dbReference type="GO" id="GO:0003677">
    <property type="term" value="F:DNA binding"/>
    <property type="evidence" value="ECO:0007669"/>
    <property type="project" value="InterPro"/>
</dbReference>
<dbReference type="GO" id="GO:0033063">
    <property type="term" value="C:Rad51B-Rad51C-Rad51D-XRCC2 complex"/>
    <property type="evidence" value="ECO:0007669"/>
    <property type="project" value="InterPro"/>
</dbReference>
<evidence type="ECO:0000313" key="3">
    <source>
        <dbReference type="Proteomes" id="UP000822688"/>
    </source>
</evidence>
<dbReference type="SUPFAM" id="SSF52540">
    <property type="entry name" value="P-loop containing nucleoside triphosphate hydrolases"/>
    <property type="match status" value="1"/>
</dbReference>
<proteinExistence type="predicted"/>
<dbReference type="GO" id="GO:0005657">
    <property type="term" value="C:replication fork"/>
    <property type="evidence" value="ECO:0007669"/>
    <property type="project" value="InterPro"/>
</dbReference>
<dbReference type="InterPro" id="IPR027417">
    <property type="entry name" value="P-loop_NTPase"/>
</dbReference>
<dbReference type="InterPro" id="IPR030547">
    <property type="entry name" value="XRCC2"/>
</dbReference>
<gene>
    <name evidence="2" type="ORF">KC19_9G060500</name>
</gene>
<dbReference type="GO" id="GO:0005524">
    <property type="term" value="F:ATP binding"/>
    <property type="evidence" value="ECO:0007669"/>
    <property type="project" value="InterPro"/>
</dbReference>
<reference evidence="2" key="1">
    <citation type="submission" date="2020-06" db="EMBL/GenBank/DDBJ databases">
        <title>WGS assembly of Ceratodon purpureus strain R40.</title>
        <authorList>
            <person name="Carey S.B."/>
            <person name="Jenkins J."/>
            <person name="Shu S."/>
            <person name="Lovell J.T."/>
            <person name="Sreedasyam A."/>
            <person name="Maumus F."/>
            <person name="Tiley G.P."/>
            <person name="Fernandez-Pozo N."/>
            <person name="Barry K."/>
            <person name="Chen C."/>
            <person name="Wang M."/>
            <person name="Lipzen A."/>
            <person name="Daum C."/>
            <person name="Saski C.A."/>
            <person name="Payton A.C."/>
            <person name="Mcbreen J.C."/>
            <person name="Conrad R.E."/>
            <person name="Kollar L.M."/>
            <person name="Olsson S."/>
            <person name="Huttunen S."/>
            <person name="Landis J.B."/>
            <person name="Wickett N.J."/>
            <person name="Johnson M.G."/>
            <person name="Rensing S.A."/>
            <person name="Grimwood J."/>
            <person name="Schmutz J."/>
            <person name="Mcdaniel S.F."/>
        </authorList>
    </citation>
    <scope>NUCLEOTIDE SEQUENCE</scope>
    <source>
        <strain evidence="2">R40</strain>
    </source>
</reference>
<organism evidence="2 3">
    <name type="scientific">Ceratodon purpureus</name>
    <name type="common">Fire moss</name>
    <name type="synonym">Dicranum purpureum</name>
    <dbReference type="NCBI Taxonomy" id="3225"/>
    <lineage>
        <taxon>Eukaryota</taxon>
        <taxon>Viridiplantae</taxon>
        <taxon>Streptophyta</taxon>
        <taxon>Embryophyta</taxon>
        <taxon>Bryophyta</taxon>
        <taxon>Bryophytina</taxon>
        <taxon>Bryopsida</taxon>
        <taxon>Dicranidae</taxon>
        <taxon>Pseudoditrichales</taxon>
        <taxon>Ditrichaceae</taxon>
        <taxon>Ceratodon</taxon>
    </lineage>
</organism>
<dbReference type="CDD" id="cd19490">
    <property type="entry name" value="XRCC2"/>
    <property type="match status" value="1"/>
</dbReference>
<dbReference type="AlphaFoldDB" id="A0A8T0GWT8"/>
<dbReference type="Gene3D" id="3.40.50.300">
    <property type="entry name" value="P-loop containing nucleotide triphosphate hydrolases"/>
    <property type="match status" value="1"/>
</dbReference>
<evidence type="ECO:0000313" key="2">
    <source>
        <dbReference type="EMBL" id="KAG0561382.1"/>
    </source>
</evidence>
<keyword evidence="3" id="KW-1185">Reference proteome</keyword>
<dbReference type="PANTHER" id="PTHR46644:SF2">
    <property type="entry name" value="DNA REPAIR PROTEIN XRCC2"/>
    <property type="match status" value="1"/>
</dbReference>
<comment type="caution">
    <text evidence="2">The sequence shown here is derived from an EMBL/GenBank/DDBJ whole genome shotgun (WGS) entry which is preliminary data.</text>
</comment>
<dbReference type="InterPro" id="IPR020588">
    <property type="entry name" value="RecA_ATP-bd"/>
</dbReference>
<dbReference type="GO" id="GO:0140664">
    <property type="term" value="F:ATP-dependent DNA damage sensor activity"/>
    <property type="evidence" value="ECO:0007669"/>
    <property type="project" value="InterPro"/>
</dbReference>
<dbReference type="GO" id="GO:0000724">
    <property type="term" value="P:double-strand break repair via homologous recombination"/>
    <property type="evidence" value="ECO:0007669"/>
    <property type="project" value="InterPro"/>
</dbReference>
<evidence type="ECO:0000259" key="1">
    <source>
        <dbReference type="PROSITE" id="PS50162"/>
    </source>
</evidence>